<dbReference type="InterPro" id="IPR001763">
    <property type="entry name" value="Rhodanese-like_dom"/>
</dbReference>
<evidence type="ECO:0000256" key="1">
    <source>
        <dbReference type="ARBA" id="ARBA00023266"/>
    </source>
</evidence>
<sequence>MKHIDISQALNNQIPIVDVRSEGEFAKGHIPQAHNIPLMNNEERKLVGIEYRKQGSQSALNLGYKLVGPKFAKIKKKLKDISHDNKLAIHCWRGGKRSEISCQLAEEMQLEVQCIQGGYRSYRRWCRETTQKQRKFYVLSGATGSGKTQLLYLLEQQGLQVLDLEKLAHHKGSVFGGLGNPPQPLQEMFENRLAQKLNTFKNEPIFVENESRMIGKLFIPECIFTQLKSHNVLYIELPREIRQKRIRKEYAHFAKQDIYACAQKLQKRLGGLRLQNIKRSLELGNYDWIDILLDYYDRSYAHHKQKYNQRIVNKFCGDSPRQIYGKIINWLPQIAHS</sequence>
<dbReference type="AlphaFoldDB" id="A0A5S9F2V5"/>
<dbReference type="PANTHER" id="PTHR30401:SF0">
    <property type="entry name" value="TRNA 2-SELENOURIDINE SYNTHASE"/>
    <property type="match status" value="1"/>
</dbReference>
<dbReference type="EMBL" id="AP019860">
    <property type="protein sequence ID" value="BBM83852.1"/>
    <property type="molecule type" value="Genomic_DNA"/>
</dbReference>
<organism evidence="3 4">
    <name type="scientific">Uabimicrobium amorphum</name>
    <dbReference type="NCBI Taxonomy" id="2596890"/>
    <lineage>
        <taxon>Bacteria</taxon>
        <taxon>Pseudomonadati</taxon>
        <taxon>Planctomycetota</taxon>
        <taxon>Candidatus Uabimicrobiia</taxon>
        <taxon>Candidatus Uabimicrobiales</taxon>
        <taxon>Candidatus Uabimicrobiaceae</taxon>
        <taxon>Candidatus Uabimicrobium</taxon>
    </lineage>
</organism>
<dbReference type="Gene3D" id="3.40.50.300">
    <property type="entry name" value="P-loop containing nucleotide triphosphate hydrolases"/>
    <property type="match status" value="1"/>
</dbReference>
<dbReference type="PANTHER" id="PTHR30401">
    <property type="entry name" value="TRNA 2-SELENOURIDINE SYNTHASE"/>
    <property type="match status" value="1"/>
</dbReference>
<dbReference type="InterPro" id="IPR017582">
    <property type="entry name" value="SelU"/>
</dbReference>
<evidence type="ECO:0000313" key="3">
    <source>
        <dbReference type="EMBL" id="BBM83852.1"/>
    </source>
</evidence>
<evidence type="ECO:0000259" key="2">
    <source>
        <dbReference type="PROSITE" id="PS50206"/>
    </source>
</evidence>
<dbReference type="NCBIfam" id="TIGR03167">
    <property type="entry name" value="tRNA_sel_U_synt"/>
    <property type="match status" value="1"/>
</dbReference>
<reference evidence="3 4" key="1">
    <citation type="submission" date="2019-08" db="EMBL/GenBank/DDBJ databases">
        <title>Complete genome sequence of Candidatus Uab amorphum.</title>
        <authorList>
            <person name="Shiratori T."/>
            <person name="Suzuki S."/>
            <person name="Kakizawa Y."/>
            <person name="Ishida K."/>
        </authorList>
    </citation>
    <scope>NUCLEOTIDE SEQUENCE [LARGE SCALE GENOMIC DNA]</scope>
    <source>
        <strain evidence="3 4">SRT547</strain>
    </source>
</reference>
<dbReference type="InterPro" id="IPR058840">
    <property type="entry name" value="AAA_SelU"/>
</dbReference>
<dbReference type="NCBIfam" id="NF008750">
    <property type="entry name" value="PRK11784.1-2"/>
    <property type="match status" value="1"/>
</dbReference>
<dbReference type="Gene3D" id="3.40.250.10">
    <property type="entry name" value="Rhodanese-like domain"/>
    <property type="match status" value="1"/>
</dbReference>
<dbReference type="Proteomes" id="UP000326354">
    <property type="component" value="Chromosome"/>
</dbReference>
<dbReference type="KEGG" id="uam:UABAM_02207"/>
<dbReference type="SMART" id="SM00450">
    <property type="entry name" value="RHOD"/>
    <property type="match status" value="1"/>
</dbReference>
<feature type="domain" description="Rhodanese" evidence="2">
    <location>
        <begin position="10"/>
        <end position="131"/>
    </location>
</feature>
<dbReference type="InterPro" id="IPR027417">
    <property type="entry name" value="P-loop_NTPase"/>
</dbReference>
<protein>
    <submittedName>
        <fullName evidence="3">tRNA 2-selenouridine(34) synthase MnmH</fullName>
    </submittedName>
</protein>
<accession>A0A5S9F2V5</accession>
<dbReference type="RefSeq" id="WP_151968036.1">
    <property type="nucleotide sequence ID" value="NZ_AP019860.1"/>
</dbReference>
<dbReference type="Pfam" id="PF26341">
    <property type="entry name" value="AAA_SelU"/>
    <property type="match status" value="1"/>
</dbReference>
<keyword evidence="4" id="KW-1185">Reference proteome</keyword>
<dbReference type="SUPFAM" id="SSF52540">
    <property type="entry name" value="P-loop containing nucleoside triphosphate hydrolases"/>
    <property type="match status" value="1"/>
</dbReference>
<gene>
    <name evidence="3" type="ORF">UABAM_02207</name>
</gene>
<dbReference type="GO" id="GO:0002098">
    <property type="term" value="P:tRNA wobble uridine modification"/>
    <property type="evidence" value="ECO:0007669"/>
    <property type="project" value="InterPro"/>
</dbReference>
<name>A0A5S9F2V5_UABAM</name>
<dbReference type="SUPFAM" id="SSF52821">
    <property type="entry name" value="Rhodanese/Cell cycle control phosphatase"/>
    <property type="match status" value="1"/>
</dbReference>
<dbReference type="Pfam" id="PF00581">
    <property type="entry name" value="Rhodanese"/>
    <property type="match status" value="1"/>
</dbReference>
<evidence type="ECO:0000313" key="4">
    <source>
        <dbReference type="Proteomes" id="UP000326354"/>
    </source>
</evidence>
<dbReference type="OrthoDB" id="9808735at2"/>
<keyword evidence="1" id="KW-0711">Selenium</keyword>
<dbReference type="InterPro" id="IPR036873">
    <property type="entry name" value="Rhodanese-like_dom_sf"/>
</dbReference>
<proteinExistence type="predicted"/>
<dbReference type="PROSITE" id="PS50206">
    <property type="entry name" value="RHODANESE_3"/>
    <property type="match status" value="1"/>
</dbReference>
<dbReference type="GO" id="GO:0043828">
    <property type="term" value="F:tRNA 2-selenouridine synthase activity"/>
    <property type="evidence" value="ECO:0007669"/>
    <property type="project" value="InterPro"/>
</dbReference>